<dbReference type="InterPro" id="IPR005135">
    <property type="entry name" value="Endo/exonuclease/phosphatase"/>
</dbReference>
<proteinExistence type="predicted"/>
<accession>A0A2J7PTI8</accession>
<dbReference type="STRING" id="105785.A0A2J7PTI8"/>
<dbReference type="AlphaFoldDB" id="A0A2J7PTI8"/>
<name>A0A2J7PTI8_9NEOP</name>
<evidence type="ECO:0000313" key="2">
    <source>
        <dbReference type="EMBL" id="PNF19647.1"/>
    </source>
</evidence>
<reference evidence="2 3" key="1">
    <citation type="submission" date="2017-12" db="EMBL/GenBank/DDBJ databases">
        <title>Hemimetabolous genomes reveal molecular basis of termite eusociality.</title>
        <authorList>
            <person name="Harrison M.C."/>
            <person name="Jongepier E."/>
            <person name="Robertson H.M."/>
            <person name="Arning N."/>
            <person name="Bitard-Feildel T."/>
            <person name="Chao H."/>
            <person name="Childers C.P."/>
            <person name="Dinh H."/>
            <person name="Doddapaneni H."/>
            <person name="Dugan S."/>
            <person name="Gowin J."/>
            <person name="Greiner C."/>
            <person name="Han Y."/>
            <person name="Hu H."/>
            <person name="Hughes D.S.T."/>
            <person name="Huylmans A.-K."/>
            <person name="Kemena C."/>
            <person name="Kremer L.P.M."/>
            <person name="Lee S.L."/>
            <person name="Lopez-Ezquerra A."/>
            <person name="Mallet L."/>
            <person name="Monroy-Kuhn J.M."/>
            <person name="Moser A."/>
            <person name="Murali S.C."/>
            <person name="Muzny D.M."/>
            <person name="Otani S."/>
            <person name="Piulachs M.-D."/>
            <person name="Poelchau M."/>
            <person name="Qu J."/>
            <person name="Schaub F."/>
            <person name="Wada-Katsumata A."/>
            <person name="Worley K.C."/>
            <person name="Xie Q."/>
            <person name="Ylla G."/>
            <person name="Poulsen M."/>
            <person name="Gibbs R.A."/>
            <person name="Schal C."/>
            <person name="Richards S."/>
            <person name="Belles X."/>
            <person name="Korb J."/>
            <person name="Bornberg-Bauer E."/>
        </authorList>
    </citation>
    <scope>NUCLEOTIDE SEQUENCE [LARGE SCALE GENOMIC DNA]</scope>
    <source>
        <tissue evidence="2">Whole body</tissue>
    </source>
</reference>
<dbReference type="Gene3D" id="3.60.10.10">
    <property type="entry name" value="Endonuclease/exonuclease/phosphatase"/>
    <property type="match status" value="1"/>
</dbReference>
<comment type="caution">
    <text evidence="2">The sequence shown here is derived from an EMBL/GenBank/DDBJ whole genome shotgun (WGS) entry which is preliminary data.</text>
</comment>
<dbReference type="Proteomes" id="UP000235965">
    <property type="component" value="Unassembled WGS sequence"/>
</dbReference>
<dbReference type="OrthoDB" id="7391519at2759"/>
<gene>
    <name evidence="2" type="ORF">B7P43_G18121</name>
</gene>
<protein>
    <recommendedName>
        <fullName evidence="1">Endonuclease/exonuclease/phosphatase domain-containing protein</fullName>
    </recommendedName>
</protein>
<sequence length="182" mass="20681">MAVRITHPYREGSKELIVASVYLPYDSDEPPQTKEMSDIIDYCFSRKRQLIIGCDANAHHILWGSTGTNPRGESLMEFPVSSNLNILNHGNEPMMEMLARMYANMKTSQELLLAKLDANQAKADASYKEVMADWKAWREEMAAMTDIWGNDIYKELAAENDITMTACQEIEADAKKFEPHSK</sequence>
<keyword evidence="3" id="KW-1185">Reference proteome</keyword>
<dbReference type="GO" id="GO:0003824">
    <property type="term" value="F:catalytic activity"/>
    <property type="evidence" value="ECO:0007669"/>
    <property type="project" value="InterPro"/>
</dbReference>
<dbReference type="InParanoid" id="A0A2J7PTI8"/>
<feature type="domain" description="Endonuclease/exonuclease/phosphatase" evidence="1">
    <location>
        <begin position="17"/>
        <end position="93"/>
    </location>
</feature>
<dbReference type="Pfam" id="PF14529">
    <property type="entry name" value="Exo_endo_phos_2"/>
    <property type="match status" value="1"/>
</dbReference>
<evidence type="ECO:0000313" key="3">
    <source>
        <dbReference type="Proteomes" id="UP000235965"/>
    </source>
</evidence>
<dbReference type="InterPro" id="IPR036691">
    <property type="entry name" value="Endo/exonu/phosph_ase_sf"/>
</dbReference>
<evidence type="ECO:0000259" key="1">
    <source>
        <dbReference type="Pfam" id="PF14529"/>
    </source>
</evidence>
<dbReference type="EMBL" id="NEVH01021284">
    <property type="protein sequence ID" value="PNF19647.1"/>
    <property type="molecule type" value="Genomic_DNA"/>
</dbReference>
<organism evidence="2 3">
    <name type="scientific">Cryptotermes secundus</name>
    <dbReference type="NCBI Taxonomy" id="105785"/>
    <lineage>
        <taxon>Eukaryota</taxon>
        <taxon>Metazoa</taxon>
        <taxon>Ecdysozoa</taxon>
        <taxon>Arthropoda</taxon>
        <taxon>Hexapoda</taxon>
        <taxon>Insecta</taxon>
        <taxon>Pterygota</taxon>
        <taxon>Neoptera</taxon>
        <taxon>Polyneoptera</taxon>
        <taxon>Dictyoptera</taxon>
        <taxon>Blattodea</taxon>
        <taxon>Blattoidea</taxon>
        <taxon>Termitoidae</taxon>
        <taxon>Kalotermitidae</taxon>
        <taxon>Cryptotermitinae</taxon>
        <taxon>Cryptotermes</taxon>
    </lineage>
</organism>
<dbReference type="SUPFAM" id="SSF56219">
    <property type="entry name" value="DNase I-like"/>
    <property type="match status" value="1"/>
</dbReference>